<gene>
    <name evidence="2" type="ORF">FGO68_gene7330</name>
</gene>
<protein>
    <submittedName>
        <fullName evidence="2">Uncharacterized protein</fullName>
    </submittedName>
</protein>
<evidence type="ECO:0000313" key="3">
    <source>
        <dbReference type="Proteomes" id="UP000785679"/>
    </source>
</evidence>
<comment type="caution">
    <text evidence="2">The sequence shown here is derived from an EMBL/GenBank/DDBJ whole genome shotgun (WGS) entry which is preliminary data.</text>
</comment>
<evidence type="ECO:0000256" key="1">
    <source>
        <dbReference type="SAM" id="Phobius"/>
    </source>
</evidence>
<feature type="transmembrane region" description="Helical" evidence="1">
    <location>
        <begin position="176"/>
        <end position="202"/>
    </location>
</feature>
<dbReference type="PANTHER" id="PTHR31398:SF0">
    <property type="entry name" value="MEIOTIC NUCLEAR DIVISION PROTEIN 1 HOMOLOG"/>
    <property type="match status" value="1"/>
</dbReference>
<dbReference type="OrthoDB" id="292498at2759"/>
<dbReference type="Proteomes" id="UP000785679">
    <property type="component" value="Unassembled WGS sequence"/>
</dbReference>
<keyword evidence="3" id="KW-1185">Reference proteome</keyword>
<dbReference type="EMBL" id="RRYP01007591">
    <property type="protein sequence ID" value="TNV80372.1"/>
    <property type="molecule type" value="Genomic_DNA"/>
</dbReference>
<sequence length="398" mass="46118">MGIAGRYTCPKKDFEFELKGSFSSLQNKFITVLINYCDQVYLDKSYPGKGRRCKSQAQSREILPYVQYRIGQLSQNFDPKEFNGSPIKSQLNVDILVGLQESISNVQNYKISRNSVFLKDNWVTDLFEGEKEITYTDLRYINGAQAQYSNTSIYGLAKITYALDDRTLKIERSVQTLSYIFSLLGGLSGAISLVMQFLIGWLQEKIYLSTLIGQLFLYQPSAFGKNYQNKDSNKKESMYNEPLEIESFDSSINITNRPKNLPKCGKHGPDLVPFRFSQWEILQHYLCFKYRDKEYQQIGLIYKDAQKIIQNQFQISHVIRTLRRVEDLTKLLLSKQQRKLVPKLKSNVLMPKQHLSLDSSSQSSDESSEKQDDKIGYSLKKYIQKRLFRNVALHHNSN</sequence>
<dbReference type="GO" id="GO:0007131">
    <property type="term" value="P:reciprocal meiotic recombination"/>
    <property type="evidence" value="ECO:0007669"/>
    <property type="project" value="TreeGrafter"/>
</dbReference>
<name>A0A8J8T2Z8_HALGN</name>
<reference evidence="2" key="1">
    <citation type="submission" date="2019-06" db="EMBL/GenBank/DDBJ databases">
        <authorList>
            <person name="Zheng W."/>
        </authorList>
    </citation>
    <scope>NUCLEOTIDE SEQUENCE</scope>
    <source>
        <strain evidence="2">QDHG01</strain>
    </source>
</reference>
<dbReference type="AlphaFoldDB" id="A0A8J8T2Z8"/>
<accession>A0A8J8T2Z8</accession>
<proteinExistence type="predicted"/>
<keyword evidence="1" id="KW-1133">Transmembrane helix</keyword>
<dbReference type="GO" id="GO:0005634">
    <property type="term" value="C:nucleus"/>
    <property type="evidence" value="ECO:0007669"/>
    <property type="project" value="TreeGrafter"/>
</dbReference>
<evidence type="ECO:0000313" key="2">
    <source>
        <dbReference type="EMBL" id="TNV80372.1"/>
    </source>
</evidence>
<keyword evidence="1" id="KW-0472">Membrane</keyword>
<keyword evidence="1" id="KW-0812">Transmembrane</keyword>
<dbReference type="PANTHER" id="PTHR31398">
    <property type="entry name" value="MEIOTIC NUCLEAR DIVISION PROTEIN 1 HOMOLOG"/>
    <property type="match status" value="1"/>
</dbReference>
<organism evidence="2 3">
    <name type="scientific">Halteria grandinella</name>
    <dbReference type="NCBI Taxonomy" id="5974"/>
    <lineage>
        <taxon>Eukaryota</taxon>
        <taxon>Sar</taxon>
        <taxon>Alveolata</taxon>
        <taxon>Ciliophora</taxon>
        <taxon>Intramacronucleata</taxon>
        <taxon>Spirotrichea</taxon>
        <taxon>Stichotrichia</taxon>
        <taxon>Sporadotrichida</taxon>
        <taxon>Halteriidae</taxon>
        <taxon>Halteria</taxon>
    </lineage>
</organism>